<keyword evidence="3" id="KW-0378">Hydrolase</keyword>
<reference evidence="6 7" key="1">
    <citation type="submission" date="2014-04" db="EMBL/GenBank/DDBJ databases">
        <authorList>
            <person name="Bishop-Lilly K.A."/>
            <person name="Broomall S.M."/>
            <person name="Chain P.S."/>
            <person name="Chertkov O."/>
            <person name="Coyne S.R."/>
            <person name="Daligault H.E."/>
            <person name="Davenport K.W."/>
            <person name="Erkkila T."/>
            <person name="Frey K.G."/>
            <person name="Gibbons H.S."/>
            <person name="Gu W."/>
            <person name="Jaissle J."/>
            <person name="Johnson S.L."/>
            <person name="Koroleva G.I."/>
            <person name="Ladner J.T."/>
            <person name="Lo C.-C."/>
            <person name="Minogue T.D."/>
            <person name="Munk C."/>
            <person name="Palacios G.F."/>
            <person name="Redden C.L."/>
            <person name="Rosenzweig C.N."/>
            <person name="Scholz M.B."/>
            <person name="Teshima H."/>
            <person name="Xu Y."/>
        </authorList>
    </citation>
    <scope>NUCLEOTIDE SEQUENCE [LARGE SCALE GENOMIC DNA]</scope>
    <source>
        <strain evidence="6 7">8244</strain>
    </source>
</reference>
<gene>
    <name evidence="6" type="ORF">DJ90_2532</name>
</gene>
<dbReference type="GeneID" id="77012170"/>
<keyword evidence="4" id="KW-0460">Magnesium</keyword>
<dbReference type="Pfam" id="PF04794">
    <property type="entry name" value="YdjC"/>
    <property type="match status" value="1"/>
</dbReference>
<dbReference type="PATRIC" id="fig|44252.3.peg.892"/>
<dbReference type="STRING" id="44252.DJ90_2532"/>
<dbReference type="InterPro" id="IPR006879">
    <property type="entry name" value="YdjC-like"/>
</dbReference>
<dbReference type="GO" id="GO:0005975">
    <property type="term" value="P:carbohydrate metabolic process"/>
    <property type="evidence" value="ECO:0007669"/>
    <property type="project" value="InterPro"/>
</dbReference>
<keyword evidence="7" id="KW-1185">Reference proteome</keyword>
<evidence type="ECO:0000313" key="6">
    <source>
        <dbReference type="EMBL" id="KFN11155.1"/>
    </source>
</evidence>
<dbReference type="EMBL" id="JMQA01000012">
    <property type="protein sequence ID" value="KFN11155.1"/>
    <property type="molecule type" value="Genomic_DNA"/>
</dbReference>
<dbReference type="Proteomes" id="UP000029278">
    <property type="component" value="Unassembled WGS sequence"/>
</dbReference>
<comment type="cofactor">
    <cofactor evidence="1">
        <name>Mg(2+)</name>
        <dbReference type="ChEBI" id="CHEBI:18420"/>
    </cofactor>
</comment>
<comment type="caution">
    <text evidence="6">The sequence shown here is derived from an EMBL/GenBank/DDBJ whole genome shotgun (WGS) entry which is preliminary data.</text>
</comment>
<dbReference type="GO" id="GO:0019213">
    <property type="term" value="F:deacetylase activity"/>
    <property type="evidence" value="ECO:0007669"/>
    <property type="project" value="TreeGrafter"/>
</dbReference>
<proteinExistence type="predicted"/>
<accession>A0A090ZLN5</accession>
<dbReference type="PANTHER" id="PTHR31609:SF1">
    <property type="entry name" value="CARBOHYDRATE DEACETYLASE"/>
    <property type="match status" value="1"/>
</dbReference>
<dbReference type="GO" id="GO:0016787">
    <property type="term" value="F:hydrolase activity"/>
    <property type="evidence" value="ECO:0007669"/>
    <property type="project" value="UniProtKB-KW"/>
</dbReference>
<dbReference type="SUPFAM" id="SSF88713">
    <property type="entry name" value="Glycoside hydrolase/deacetylase"/>
    <property type="match status" value="1"/>
</dbReference>
<dbReference type="AlphaFoldDB" id="A0A090ZLN5"/>
<keyword evidence="2" id="KW-0479">Metal-binding</keyword>
<dbReference type="InterPro" id="IPR011330">
    <property type="entry name" value="Glyco_hydro/deAcase_b/a-brl"/>
</dbReference>
<name>A0A090ZLN5_PAEMA</name>
<dbReference type="RefSeq" id="WP_036620861.1">
    <property type="nucleotide sequence ID" value="NZ_JAKOBR010000080.1"/>
</dbReference>
<dbReference type="HOGENOM" id="CLU_064244_4_0_9"/>
<evidence type="ECO:0000256" key="2">
    <source>
        <dbReference type="ARBA" id="ARBA00022723"/>
    </source>
</evidence>
<sequence>MCNNFKKLIVNADDYGLTQSITEGILYAHQKGIITSTTTMMNQPYTEKALLKSLDYKELEVGVHLVFNKDDPLLSPNIVPSLVEKDGRFYIDAYKNREKIKPDHLFLEFCSQLDRFISITGTKPGHIDCHHWCYLHPSFFEVYLKTAKLYDIPARAPRIKTNKFSENSLQNLLGKVPVDGLETQLDILNKMLGEYKIICPDHFCANFYGDYVSIASLKSILNELSVGTTELMTHPGFIDSEVKEKTSYQDARLDELLILTSPEIIELIKENGIELVSFHSLKIRN</sequence>
<evidence type="ECO:0000256" key="4">
    <source>
        <dbReference type="ARBA" id="ARBA00022842"/>
    </source>
</evidence>
<protein>
    <submittedName>
        <fullName evidence="6">YdjC-like family protein</fullName>
    </submittedName>
</protein>
<evidence type="ECO:0000256" key="3">
    <source>
        <dbReference type="ARBA" id="ARBA00022801"/>
    </source>
</evidence>
<dbReference type="GO" id="GO:0046872">
    <property type="term" value="F:metal ion binding"/>
    <property type="evidence" value="ECO:0007669"/>
    <property type="project" value="UniProtKB-KW"/>
</dbReference>
<evidence type="ECO:0000256" key="5">
    <source>
        <dbReference type="ARBA" id="ARBA00023277"/>
    </source>
</evidence>
<evidence type="ECO:0000313" key="7">
    <source>
        <dbReference type="Proteomes" id="UP000029278"/>
    </source>
</evidence>
<organism evidence="6 7">
    <name type="scientific">Paenibacillus macerans</name>
    <name type="common">Bacillus macerans</name>
    <dbReference type="NCBI Taxonomy" id="44252"/>
    <lineage>
        <taxon>Bacteria</taxon>
        <taxon>Bacillati</taxon>
        <taxon>Bacillota</taxon>
        <taxon>Bacilli</taxon>
        <taxon>Bacillales</taxon>
        <taxon>Paenibacillaceae</taxon>
        <taxon>Paenibacillus</taxon>
    </lineage>
</organism>
<dbReference type="PANTHER" id="PTHR31609">
    <property type="entry name" value="YDJC DEACETYLASE FAMILY MEMBER"/>
    <property type="match status" value="1"/>
</dbReference>
<keyword evidence="5" id="KW-0119">Carbohydrate metabolism</keyword>
<evidence type="ECO:0000256" key="1">
    <source>
        <dbReference type="ARBA" id="ARBA00001946"/>
    </source>
</evidence>
<dbReference type="Gene3D" id="3.20.20.370">
    <property type="entry name" value="Glycoside hydrolase/deacetylase"/>
    <property type="match status" value="1"/>
</dbReference>